<evidence type="ECO:0000313" key="2">
    <source>
        <dbReference type="Proteomes" id="UP000640485"/>
    </source>
</evidence>
<organism evidence="1 2">
    <name type="scientific">Paracoccus caeni</name>
    <dbReference type="NCBI Taxonomy" id="657651"/>
    <lineage>
        <taxon>Bacteria</taxon>
        <taxon>Pseudomonadati</taxon>
        <taxon>Pseudomonadota</taxon>
        <taxon>Alphaproteobacteria</taxon>
        <taxon>Rhodobacterales</taxon>
        <taxon>Paracoccaceae</taxon>
        <taxon>Paracoccus</taxon>
    </lineage>
</organism>
<dbReference type="RefSeq" id="WP_200685104.1">
    <property type="nucleotide sequence ID" value="NZ_JAEPRQ010000002.1"/>
</dbReference>
<keyword evidence="2" id="KW-1185">Reference proteome</keyword>
<protein>
    <submittedName>
        <fullName evidence="1">Uncharacterized protein</fullName>
    </submittedName>
</protein>
<dbReference type="Proteomes" id="UP000640485">
    <property type="component" value="Unassembled WGS sequence"/>
</dbReference>
<sequence>MRSPGVWPNCPIPMTGSSQTVRKGMALFPDPYPRDRQIRLDFMAGQDEDFDNSLHDLTYEVDDGEMSRAMIRIAREADVLPR</sequence>
<name>A0A934SDN6_9RHOB</name>
<evidence type="ECO:0000313" key="1">
    <source>
        <dbReference type="EMBL" id="MBK4215783.1"/>
    </source>
</evidence>
<proteinExistence type="predicted"/>
<comment type="caution">
    <text evidence="1">The sequence shown here is derived from an EMBL/GenBank/DDBJ whole genome shotgun (WGS) entry which is preliminary data.</text>
</comment>
<dbReference type="EMBL" id="JAEPRQ010000002">
    <property type="protein sequence ID" value="MBK4215783.1"/>
    <property type="molecule type" value="Genomic_DNA"/>
</dbReference>
<gene>
    <name evidence="1" type="ORF">JJJ17_07590</name>
</gene>
<accession>A0A934SDN6</accession>
<dbReference type="AlphaFoldDB" id="A0A934SDN6"/>
<reference evidence="1" key="1">
    <citation type="submission" date="2021-01" db="EMBL/GenBank/DDBJ databases">
        <title>Paracoccus amoyensis sp. nov., isolated from the surface seawater along the coast of Xiamen Island, China.</title>
        <authorList>
            <person name="Lyu L."/>
        </authorList>
    </citation>
    <scope>NUCLEOTIDE SEQUENCE</scope>
    <source>
        <strain evidence="1">MJ17</strain>
    </source>
</reference>